<dbReference type="InterPro" id="IPR001841">
    <property type="entry name" value="Znf_RING"/>
</dbReference>
<evidence type="ECO:0000259" key="6">
    <source>
        <dbReference type="PROSITE" id="PS50089"/>
    </source>
</evidence>
<comment type="caution">
    <text evidence="7">The sequence shown here is derived from an EMBL/GenBank/DDBJ whole genome shotgun (WGS) entry which is preliminary data.</text>
</comment>
<dbReference type="PROSITE" id="PS50089">
    <property type="entry name" value="ZF_RING_2"/>
    <property type="match status" value="1"/>
</dbReference>
<dbReference type="Gene3D" id="3.30.40.10">
    <property type="entry name" value="Zinc/RING finger domain, C3HC4 (zinc finger)"/>
    <property type="match status" value="1"/>
</dbReference>
<evidence type="ECO:0000313" key="8">
    <source>
        <dbReference type="Proteomes" id="UP001472677"/>
    </source>
</evidence>
<feature type="domain" description="RING-type" evidence="6">
    <location>
        <begin position="214"/>
        <end position="249"/>
    </location>
</feature>
<evidence type="ECO:0000256" key="4">
    <source>
        <dbReference type="PROSITE-ProRule" id="PRU00175"/>
    </source>
</evidence>
<evidence type="ECO:0000256" key="3">
    <source>
        <dbReference type="ARBA" id="ARBA00022833"/>
    </source>
</evidence>
<keyword evidence="1" id="KW-0479">Metal-binding</keyword>
<dbReference type="Proteomes" id="UP001472677">
    <property type="component" value="Unassembled WGS sequence"/>
</dbReference>
<keyword evidence="3" id="KW-0862">Zinc</keyword>
<dbReference type="EMBL" id="JBBPBM010000072">
    <property type="protein sequence ID" value="KAK8512576.1"/>
    <property type="molecule type" value="Genomic_DNA"/>
</dbReference>
<protein>
    <recommendedName>
        <fullName evidence="6">RING-type domain-containing protein</fullName>
    </recommendedName>
</protein>
<feature type="coiled-coil region" evidence="5">
    <location>
        <begin position="133"/>
        <end position="160"/>
    </location>
</feature>
<dbReference type="PIRSF" id="PIRSF036836">
    <property type="entry name" value="RNase_bind_SBP1"/>
    <property type="match status" value="1"/>
</dbReference>
<name>A0ABR2BZS3_9ROSI</name>
<keyword evidence="2 4" id="KW-0863">Zinc-finger</keyword>
<evidence type="ECO:0000313" key="7">
    <source>
        <dbReference type="EMBL" id="KAK8512576.1"/>
    </source>
</evidence>
<reference evidence="7 8" key="1">
    <citation type="journal article" date="2024" name="G3 (Bethesda)">
        <title>Genome assembly of Hibiscus sabdariffa L. provides insights into metabolisms of medicinal natural products.</title>
        <authorList>
            <person name="Kim T."/>
        </authorList>
    </citation>
    <scope>NUCLEOTIDE SEQUENCE [LARGE SCALE GENOMIC DNA]</scope>
    <source>
        <strain evidence="7">TK-2024</strain>
        <tissue evidence="7">Old leaves</tissue>
    </source>
</reference>
<sequence>MAVQAPSCYENMDLPLPILPSFESGFSLQEVPFQQNAQSLISMAVSQPLDVQLEIQRQELDCFLQLQVRNVEIHRIICVKLPTVFILHGFTENSLFSCFKTQNERLRYVLREQRQQQLGILLQSIETKAEYLMRRKEEELVRATKKRMELEACLRRVEMESQSWQKLAEANESMAMDLSKRLFVERNSAEDEGSIFCGSCNKEQEEERDNKMACKRCNSRSSCVVFLPCRHLCSCKSCEPLLVSCPVCKSVKEGSIKVFGV</sequence>
<dbReference type="InterPro" id="IPR013083">
    <property type="entry name" value="Znf_RING/FYVE/PHD"/>
</dbReference>
<accession>A0ABR2BZS3</accession>
<keyword evidence="5" id="KW-0175">Coiled coil</keyword>
<organism evidence="7 8">
    <name type="scientific">Hibiscus sabdariffa</name>
    <name type="common">roselle</name>
    <dbReference type="NCBI Taxonomy" id="183260"/>
    <lineage>
        <taxon>Eukaryota</taxon>
        <taxon>Viridiplantae</taxon>
        <taxon>Streptophyta</taxon>
        <taxon>Embryophyta</taxon>
        <taxon>Tracheophyta</taxon>
        <taxon>Spermatophyta</taxon>
        <taxon>Magnoliopsida</taxon>
        <taxon>eudicotyledons</taxon>
        <taxon>Gunneridae</taxon>
        <taxon>Pentapetalae</taxon>
        <taxon>rosids</taxon>
        <taxon>malvids</taxon>
        <taxon>Malvales</taxon>
        <taxon>Malvaceae</taxon>
        <taxon>Malvoideae</taxon>
        <taxon>Hibiscus</taxon>
    </lineage>
</organism>
<dbReference type="Pfam" id="PF13920">
    <property type="entry name" value="zf-C3HC4_3"/>
    <property type="match status" value="1"/>
</dbReference>
<dbReference type="PANTHER" id="PTHR42647:SF22">
    <property type="entry name" value="BOI-RELATED E3 UBIQUITIN-PROTEIN LIGASE 2-RELATED"/>
    <property type="match status" value="1"/>
</dbReference>
<evidence type="ECO:0000256" key="1">
    <source>
        <dbReference type="ARBA" id="ARBA00022723"/>
    </source>
</evidence>
<evidence type="ECO:0000256" key="5">
    <source>
        <dbReference type="SAM" id="Coils"/>
    </source>
</evidence>
<keyword evidence="8" id="KW-1185">Reference proteome</keyword>
<evidence type="ECO:0000256" key="2">
    <source>
        <dbReference type="ARBA" id="ARBA00022771"/>
    </source>
</evidence>
<gene>
    <name evidence="7" type="ORF">V6N12_075150</name>
</gene>
<proteinExistence type="predicted"/>
<dbReference type="PANTHER" id="PTHR42647">
    <property type="entry name" value="SBP (S-RIBONUCLEASE BINDING PROTEIN) FAMILY PROTEIN"/>
    <property type="match status" value="1"/>
</dbReference>